<keyword evidence="6 7" id="KW-0143">Chaperone</keyword>
<comment type="caution">
    <text evidence="10">The sequence shown here is derived from an EMBL/GenBank/DDBJ whole genome shotgun (WGS) entry which is preliminary data.</text>
</comment>
<dbReference type="OrthoDB" id="9782583at2"/>
<evidence type="ECO:0000256" key="3">
    <source>
        <dbReference type="ARBA" id="ARBA00022692"/>
    </source>
</evidence>
<comment type="subunit">
    <text evidence="7">Homodimer.</text>
</comment>
<dbReference type="SUPFAM" id="SSF158682">
    <property type="entry name" value="TerB-like"/>
    <property type="match status" value="1"/>
</dbReference>
<evidence type="ECO:0000313" key="10">
    <source>
        <dbReference type="EMBL" id="ROS04939.1"/>
    </source>
</evidence>
<keyword evidence="4 7" id="KW-1133">Transmembrane helix</keyword>
<evidence type="ECO:0000259" key="9">
    <source>
        <dbReference type="PROSITE" id="PS50076"/>
    </source>
</evidence>
<dbReference type="InterPro" id="IPR001623">
    <property type="entry name" value="DnaJ_domain"/>
</dbReference>
<keyword evidence="1 7" id="KW-1003">Cell membrane</keyword>
<dbReference type="InterPro" id="IPR007791">
    <property type="entry name" value="DjlA_N"/>
</dbReference>
<dbReference type="SUPFAM" id="SSF46565">
    <property type="entry name" value="Chaperone J-domain"/>
    <property type="match status" value="1"/>
</dbReference>
<comment type="domain">
    <text evidence="7">The transmembrane domain is a dimerization domain.</text>
</comment>
<keyword evidence="5 7" id="KW-0472">Membrane</keyword>
<dbReference type="PANTHER" id="PTHR24074">
    <property type="entry name" value="CO-CHAPERONE PROTEIN DJLA"/>
    <property type="match status" value="1"/>
</dbReference>
<dbReference type="Pfam" id="PF05099">
    <property type="entry name" value="TerB"/>
    <property type="match status" value="1"/>
</dbReference>
<dbReference type="NCBIfam" id="NF006948">
    <property type="entry name" value="PRK09430.1"/>
    <property type="match status" value="1"/>
</dbReference>
<dbReference type="CDD" id="cd06257">
    <property type="entry name" value="DnaJ"/>
    <property type="match status" value="1"/>
</dbReference>
<keyword evidence="11" id="KW-1185">Reference proteome</keyword>
<dbReference type="InterPro" id="IPR029024">
    <property type="entry name" value="TerB-like"/>
</dbReference>
<accession>A0A3N2DZS6</accession>
<feature type="transmembrane region" description="Helical" evidence="8">
    <location>
        <begin position="6"/>
        <end position="26"/>
    </location>
</feature>
<proteinExistence type="inferred from homology"/>
<evidence type="ECO:0000256" key="2">
    <source>
        <dbReference type="ARBA" id="ARBA00022519"/>
    </source>
</evidence>
<evidence type="ECO:0000256" key="5">
    <source>
        <dbReference type="ARBA" id="ARBA00023136"/>
    </source>
</evidence>
<dbReference type="GO" id="GO:0051087">
    <property type="term" value="F:protein-folding chaperone binding"/>
    <property type="evidence" value="ECO:0007669"/>
    <property type="project" value="InterPro"/>
</dbReference>
<dbReference type="EMBL" id="RKHR01000003">
    <property type="protein sequence ID" value="ROS04939.1"/>
    <property type="molecule type" value="Genomic_DNA"/>
</dbReference>
<dbReference type="CDD" id="cd07316">
    <property type="entry name" value="terB_like_DjlA"/>
    <property type="match status" value="1"/>
</dbReference>
<name>A0A3N2DZS6_9GAMM</name>
<dbReference type="Gene3D" id="1.10.287.110">
    <property type="entry name" value="DnaJ domain"/>
    <property type="match status" value="1"/>
</dbReference>
<keyword evidence="2 7" id="KW-0997">Cell inner membrane</keyword>
<dbReference type="GO" id="GO:0005886">
    <property type="term" value="C:plasma membrane"/>
    <property type="evidence" value="ECO:0007669"/>
    <property type="project" value="UniProtKB-SubCell"/>
</dbReference>
<evidence type="ECO:0000256" key="7">
    <source>
        <dbReference type="HAMAP-Rule" id="MF_01153"/>
    </source>
</evidence>
<dbReference type="InterPro" id="IPR036869">
    <property type="entry name" value="J_dom_sf"/>
</dbReference>
<dbReference type="PROSITE" id="PS50076">
    <property type="entry name" value="DNAJ_2"/>
    <property type="match status" value="1"/>
</dbReference>
<gene>
    <name evidence="7" type="primary">djlA</name>
    <name evidence="10" type="ORF">EDC56_0456</name>
</gene>
<sequence>MFGRLIGLVLGFSVFGFIGAFIGYFIGRYFDRSIAGLGNAGMGPEQQARAQQVFFESVFKLMGVLAKADGRVSEAEVSQTEQVMSQMGLSAENRQQAITLFKQGVAGQHSVADVMMEFNSACGPYANLKRMLLAYLIGVALADGHLDDVEQQILSEISRGLGISDFAFRQLLAMIRAQANFSQQHGGQYSGGFSQAPSVDELALAYTALGVASTDDDKSIKKAYRKLMSENHPDKLRGQGVPDDMLRMATERSQEITTAYELIKKHRAATA</sequence>
<reference evidence="10 11" key="1">
    <citation type="submission" date="2018-11" db="EMBL/GenBank/DDBJ databases">
        <title>Genomic Encyclopedia of Type Strains, Phase IV (KMG-IV): sequencing the most valuable type-strain genomes for metagenomic binning, comparative biology and taxonomic classification.</title>
        <authorList>
            <person name="Goeker M."/>
        </authorList>
    </citation>
    <scope>NUCLEOTIDE SEQUENCE [LARGE SCALE GENOMIC DNA]</scope>
    <source>
        <strain evidence="10 11">DSM 100316</strain>
    </source>
</reference>
<comment type="subcellular location">
    <subcellularLocation>
        <location evidence="7">Cell inner membrane</location>
        <topology evidence="7">Single-pass type III membrane protein</topology>
    </subcellularLocation>
</comment>
<dbReference type="Proteomes" id="UP000275394">
    <property type="component" value="Unassembled WGS sequence"/>
</dbReference>
<evidence type="ECO:0000256" key="1">
    <source>
        <dbReference type="ARBA" id="ARBA00022475"/>
    </source>
</evidence>
<dbReference type="InterPro" id="IPR050817">
    <property type="entry name" value="DjlA_DnaK_co-chaperone"/>
</dbReference>
<evidence type="ECO:0000256" key="4">
    <source>
        <dbReference type="ARBA" id="ARBA00022989"/>
    </source>
</evidence>
<feature type="topological domain" description="Periplasmic" evidence="7">
    <location>
        <begin position="1"/>
        <end position="4"/>
    </location>
</feature>
<dbReference type="PRINTS" id="PR00625">
    <property type="entry name" value="JDOMAIN"/>
</dbReference>
<dbReference type="Pfam" id="PF00226">
    <property type="entry name" value="DnaJ"/>
    <property type="match status" value="1"/>
</dbReference>
<evidence type="ECO:0000256" key="8">
    <source>
        <dbReference type="SAM" id="Phobius"/>
    </source>
</evidence>
<dbReference type="RefSeq" id="WP_123710896.1">
    <property type="nucleotide sequence ID" value="NZ_RKHR01000003.1"/>
</dbReference>
<comment type="function">
    <text evidence="7">Regulatory DnaK co-chaperone. Direct interaction between DnaK and DjlA is needed for the induction of the wcaABCDE operon, involved in the synthesis of a colanic acid polysaccharide capsule, possibly through activation of the RcsB/RcsC phosphotransfer signaling pathway. The colanic acid capsule may help the bacterium survive conditions outside the host.</text>
</comment>
<protein>
    <recommendedName>
        <fullName evidence="7">Co-chaperone protein DjlA</fullName>
    </recommendedName>
</protein>
<organism evidence="10 11">
    <name type="scientific">Sinobacterium caligoides</name>
    <dbReference type="NCBI Taxonomy" id="933926"/>
    <lineage>
        <taxon>Bacteria</taxon>
        <taxon>Pseudomonadati</taxon>
        <taxon>Pseudomonadota</taxon>
        <taxon>Gammaproteobacteria</taxon>
        <taxon>Cellvibrionales</taxon>
        <taxon>Spongiibacteraceae</taxon>
        <taxon>Sinobacterium</taxon>
    </lineage>
</organism>
<feature type="topological domain" description="Cytoplasmic" evidence="7">
    <location>
        <begin position="29"/>
        <end position="271"/>
    </location>
</feature>
<dbReference type="HAMAP" id="MF_01153">
    <property type="entry name" value="DjlA"/>
    <property type="match status" value="1"/>
</dbReference>
<dbReference type="SMART" id="SM00271">
    <property type="entry name" value="DnaJ"/>
    <property type="match status" value="1"/>
</dbReference>
<keyword evidence="3 7" id="KW-0812">Transmembrane</keyword>
<dbReference type="AlphaFoldDB" id="A0A3N2DZS6"/>
<feature type="domain" description="J" evidence="9">
    <location>
        <begin position="204"/>
        <end position="268"/>
    </location>
</feature>
<evidence type="ECO:0000256" key="6">
    <source>
        <dbReference type="ARBA" id="ARBA00023186"/>
    </source>
</evidence>
<dbReference type="InterPro" id="IPR023749">
    <property type="entry name" value="DjlA"/>
</dbReference>
<dbReference type="Gene3D" id="1.10.3680.10">
    <property type="entry name" value="TerB-like"/>
    <property type="match status" value="1"/>
</dbReference>
<evidence type="ECO:0000313" key="11">
    <source>
        <dbReference type="Proteomes" id="UP000275394"/>
    </source>
</evidence>